<accession>A0AB39HLQ5</accession>
<dbReference type="EC" id="3.2.2.20" evidence="8"/>
<dbReference type="PANTHER" id="PTHR30037:SF4">
    <property type="entry name" value="DNA-3-METHYLADENINE GLYCOSYLASE I"/>
    <property type="match status" value="1"/>
</dbReference>
<evidence type="ECO:0000256" key="3">
    <source>
        <dbReference type="ARBA" id="ARBA00022801"/>
    </source>
</evidence>
<keyword evidence="4 9" id="KW-0862">Zinc</keyword>
<feature type="binding site" evidence="9">
    <location>
        <position position="189"/>
    </location>
    <ligand>
        <name>Zn(2+)</name>
        <dbReference type="ChEBI" id="CHEBI:29105"/>
    </ligand>
</feature>
<evidence type="ECO:0000256" key="8">
    <source>
        <dbReference type="ARBA" id="ARBA00066766"/>
    </source>
</evidence>
<dbReference type="NCBIfam" id="TIGR00624">
    <property type="entry name" value="tag"/>
    <property type="match status" value="1"/>
</dbReference>
<dbReference type="RefSeq" id="WP_368653953.1">
    <property type="nucleotide sequence ID" value="NZ_CP162599.1"/>
</dbReference>
<evidence type="ECO:0000256" key="2">
    <source>
        <dbReference type="ARBA" id="ARBA00022763"/>
    </source>
</evidence>
<gene>
    <name evidence="10" type="ORF">AB4Y30_02565</name>
</gene>
<dbReference type="FunFam" id="1.10.340.30:FF:000009">
    <property type="entry name" value="DNA-3-methyladenine glycosylase I"/>
    <property type="match status" value="1"/>
</dbReference>
<evidence type="ECO:0000256" key="9">
    <source>
        <dbReference type="PIRSR" id="PIRSR604597-1"/>
    </source>
</evidence>
<evidence type="ECO:0000256" key="1">
    <source>
        <dbReference type="ARBA" id="ARBA00022723"/>
    </source>
</evidence>
<dbReference type="InterPro" id="IPR004597">
    <property type="entry name" value="Tag"/>
</dbReference>
<proteinExistence type="predicted"/>
<protein>
    <recommendedName>
        <fullName evidence="8">DNA-3-methyladenine glycosylase I</fullName>
        <ecNumber evidence="8">3.2.2.20</ecNumber>
    </recommendedName>
</protein>
<evidence type="ECO:0000313" key="10">
    <source>
        <dbReference type="EMBL" id="XDK33271.1"/>
    </source>
</evidence>
<comment type="function">
    <text evidence="7">Hydrolysis of the deoxyribose N-glycosidic bond to excise 3-methyladenine from the damaged DNA polymer formed by alkylation lesions.</text>
</comment>
<feature type="binding site" evidence="9">
    <location>
        <position position="185"/>
    </location>
    <ligand>
        <name>Zn(2+)</name>
        <dbReference type="ChEBI" id="CHEBI:29105"/>
    </ligand>
</feature>
<dbReference type="AlphaFoldDB" id="A0AB39HLQ5"/>
<keyword evidence="2" id="KW-0227">DNA damage</keyword>
<dbReference type="Pfam" id="PF03352">
    <property type="entry name" value="Adenine_glyco"/>
    <property type="match status" value="1"/>
</dbReference>
<dbReference type="PANTHER" id="PTHR30037">
    <property type="entry name" value="DNA-3-METHYLADENINE GLYCOSYLASE 1"/>
    <property type="match status" value="1"/>
</dbReference>
<feature type="binding site" evidence="9">
    <location>
        <position position="19"/>
    </location>
    <ligand>
        <name>Zn(2+)</name>
        <dbReference type="ChEBI" id="CHEBI:29105"/>
    </ligand>
</feature>
<dbReference type="GO" id="GO:0046872">
    <property type="term" value="F:metal ion binding"/>
    <property type="evidence" value="ECO:0007669"/>
    <property type="project" value="UniProtKB-KW"/>
</dbReference>
<dbReference type="GO" id="GO:0006284">
    <property type="term" value="P:base-excision repair"/>
    <property type="evidence" value="ECO:0007669"/>
    <property type="project" value="InterPro"/>
</dbReference>
<dbReference type="Gene3D" id="1.10.340.30">
    <property type="entry name" value="Hypothetical protein, domain 2"/>
    <property type="match status" value="1"/>
</dbReference>
<evidence type="ECO:0000256" key="7">
    <source>
        <dbReference type="ARBA" id="ARBA00057608"/>
    </source>
</evidence>
<evidence type="ECO:0000256" key="6">
    <source>
        <dbReference type="ARBA" id="ARBA00052558"/>
    </source>
</evidence>
<evidence type="ECO:0000256" key="5">
    <source>
        <dbReference type="ARBA" id="ARBA00023204"/>
    </source>
</evidence>
<dbReference type="EMBL" id="CP162599">
    <property type="protein sequence ID" value="XDK33271.1"/>
    <property type="molecule type" value="Genomic_DNA"/>
</dbReference>
<keyword evidence="1 9" id="KW-0479">Metal-binding</keyword>
<reference evidence="10" key="1">
    <citation type="submission" date="2024-07" db="EMBL/GenBank/DDBJ databases">
        <title>Halotolerant mesophilic bacterium Ornithinibacillus sp. 4-3, sp. nov., isolated from soil.</title>
        <authorList>
            <person name="Sidarenka A.V."/>
            <person name="Guliayeva D.E."/>
            <person name="Leanovich S.I."/>
            <person name="Hileuskaya K.S."/>
            <person name="Akhremchuk A.E."/>
            <person name="Sikolenko M.A."/>
            <person name="Valentovich L.N."/>
        </authorList>
    </citation>
    <scope>NUCLEOTIDE SEQUENCE</scope>
    <source>
        <strain evidence="10">4-3</strain>
    </source>
</reference>
<dbReference type="SUPFAM" id="SSF48150">
    <property type="entry name" value="DNA-glycosylase"/>
    <property type="match status" value="1"/>
</dbReference>
<name>A0AB39HLQ5_9BACI</name>
<keyword evidence="3" id="KW-0378">Hydrolase</keyword>
<dbReference type="InterPro" id="IPR052891">
    <property type="entry name" value="DNA-3mA_glycosylase"/>
</dbReference>
<dbReference type="InterPro" id="IPR005019">
    <property type="entry name" value="Adenine_glyco"/>
</dbReference>
<organism evidence="10">
    <name type="scientific">Ornithinibacillus sp. 4-3</name>
    <dbReference type="NCBI Taxonomy" id="3231488"/>
    <lineage>
        <taxon>Bacteria</taxon>
        <taxon>Bacillati</taxon>
        <taxon>Bacillota</taxon>
        <taxon>Bacilli</taxon>
        <taxon>Bacillales</taxon>
        <taxon>Bacillaceae</taxon>
        <taxon>Ornithinibacillus</taxon>
    </lineage>
</organism>
<keyword evidence="5" id="KW-0234">DNA repair</keyword>
<feature type="binding site" evidence="9">
    <location>
        <position position="6"/>
    </location>
    <ligand>
        <name>Zn(2+)</name>
        <dbReference type="ChEBI" id="CHEBI:29105"/>
    </ligand>
</feature>
<dbReference type="GO" id="GO:0008725">
    <property type="term" value="F:DNA-3-methyladenine glycosylase activity"/>
    <property type="evidence" value="ECO:0007669"/>
    <property type="project" value="UniProtKB-EC"/>
</dbReference>
<sequence>MDKQRCSWVSEEEIYLKYHDEEWGPPPTKGHVIPIHDENYLFEMLCLEGAQAGLSWITILKRRENYREAFDYFNPRKVAYYNEEKVEELLKNKGIIRNKLKIRSVIKNAKAFLQVQEEFGSFQNYMWQFTDGKQIVNDWKSHAEVPASTKESEAMSKDLKKRGFSFVGPVICYSFMQAVGMVNDHMQDCFLYAGKVEE</sequence>
<dbReference type="InterPro" id="IPR011257">
    <property type="entry name" value="DNA_glycosylase"/>
</dbReference>
<evidence type="ECO:0000256" key="4">
    <source>
        <dbReference type="ARBA" id="ARBA00022833"/>
    </source>
</evidence>
<comment type="catalytic activity">
    <reaction evidence="6">
        <text>Hydrolysis of alkylated DNA, releasing 3-methyladenine.</text>
        <dbReference type="EC" id="3.2.2.20"/>
    </reaction>
</comment>